<dbReference type="InterPro" id="IPR045261">
    <property type="entry name" value="MORC_ATPase"/>
</dbReference>
<keyword evidence="2" id="KW-1185">Reference proteome</keyword>
<sequence>MVEVQQFGSIGEQGTQIIIYNLWDDDEGELELNFDADANDIQIRGVNRDQNKI</sequence>
<dbReference type="Proteomes" id="UP000604825">
    <property type="component" value="Unassembled WGS sequence"/>
</dbReference>
<dbReference type="GO" id="GO:0016887">
    <property type="term" value="F:ATP hydrolysis activity"/>
    <property type="evidence" value="ECO:0007669"/>
    <property type="project" value="InterPro"/>
</dbReference>
<evidence type="ECO:0000313" key="1">
    <source>
        <dbReference type="EMBL" id="CAD6265443.1"/>
    </source>
</evidence>
<proteinExistence type="predicted"/>
<dbReference type="EMBL" id="CAJGYO010000013">
    <property type="protein sequence ID" value="CAD6265443.1"/>
    <property type="molecule type" value="Genomic_DNA"/>
</dbReference>
<dbReference type="PANTHER" id="PTHR23336">
    <property type="entry name" value="ZINC FINGER CW-TYPE COILED-COIL DOMAIN PROTEIN 3"/>
    <property type="match status" value="1"/>
</dbReference>
<organism evidence="1 2">
    <name type="scientific">Miscanthus lutarioriparius</name>
    <dbReference type="NCBI Taxonomy" id="422564"/>
    <lineage>
        <taxon>Eukaryota</taxon>
        <taxon>Viridiplantae</taxon>
        <taxon>Streptophyta</taxon>
        <taxon>Embryophyta</taxon>
        <taxon>Tracheophyta</taxon>
        <taxon>Spermatophyta</taxon>
        <taxon>Magnoliopsida</taxon>
        <taxon>Liliopsida</taxon>
        <taxon>Poales</taxon>
        <taxon>Poaceae</taxon>
        <taxon>PACMAD clade</taxon>
        <taxon>Panicoideae</taxon>
        <taxon>Andropogonodae</taxon>
        <taxon>Andropogoneae</taxon>
        <taxon>Saccharinae</taxon>
        <taxon>Miscanthus</taxon>
    </lineage>
</organism>
<protein>
    <submittedName>
        <fullName evidence="1">Uncharacterized protein</fullName>
    </submittedName>
</protein>
<comment type="caution">
    <text evidence="1">The sequence shown here is derived from an EMBL/GenBank/DDBJ whole genome shotgun (WGS) entry which is preliminary data.</text>
</comment>
<dbReference type="GO" id="GO:0005634">
    <property type="term" value="C:nucleus"/>
    <property type="evidence" value="ECO:0007669"/>
    <property type="project" value="TreeGrafter"/>
</dbReference>
<name>A0A811R5Y8_9POAL</name>
<gene>
    <name evidence="1" type="ORF">NCGR_LOCUS48748</name>
</gene>
<evidence type="ECO:0000313" key="2">
    <source>
        <dbReference type="Proteomes" id="UP000604825"/>
    </source>
</evidence>
<dbReference type="AlphaFoldDB" id="A0A811R5Y8"/>
<dbReference type="PANTHER" id="PTHR23336:SF54">
    <property type="entry name" value="OS02G0469300 PROTEIN"/>
    <property type="match status" value="1"/>
</dbReference>
<dbReference type="OrthoDB" id="1669804at2759"/>
<reference evidence="1" key="1">
    <citation type="submission" date="2020-10" db="EMBL/GenBank/DDBJ databases">
        <authorList>
            <person name="Han B."/>
            <person name="Lu T."/>
            <person name="Zhao Q."/>
            <person name="Huang X."/>
            <person name="Zhao Y."/>
        </authorList>
    </citation>
    <scope>NUCLEOTIDE SEQUENCE</scope>
</reference>
<accession>A0A811R5Y8</accession>